<dbReference type="InterPro" id="IPR006311">
    <property type="entry name" value="TAT_signal"/>
</dbReference>
<dbReference type="PROSITE" id="PS51318">
    <property type="entry name" value="TAT"/>
    <property type="match status" value="1"/>
</dbReference>
<dbReference type="AlphaFoldDB" id="U2TFF6"/>
<sequence length="54" mass="5379">MRVYFSDTSPPVRSRGATGQRRRALASGVIAALLLVATGVLGTALPAAAAPDGA</sequence>
<feature type="non-terminal residue" evidence="1">
    <location>
        <position position="54"/>
    </location>
</feature>
<gene>
    <name evidence="1" type="ORF">N136_00192</name>
</gene>
<protein>
    <submittedName>
        <fullName evidence="1">Uncharacterized protein</fullName>
    </submittedName>
</protein>
<organism evidence="1 2">
    <name type="scientific">Leifsonia aquatica ATCC 14665</name>
    <dbReference type="NCBI Taxonomy" id="1358026"/>
    <lineage>
        <taxon>Bacteria</taxon>
        <taxon>Bacillati</taxon>
        <taxon>Actinomycetota</taxon>
        <taxon>Actinomycetes</taxon>
        <taxon>Micrococcales</taxon>
        <taxon>Microbacteriaceae</taxon>
        <taxon>Leifsonia</taxon>
    </lineage>
</organism>
<evidence type="ECO:0000313" key="2">
    <source>
        <dbReference type="Proteomes" id="UP000016605"/>
    </source>
</evidence>
<dbReference type="Proteomes" id="UP000016605">
    <property type="component" value="Unassembled WGS sequence"/>
</dbReference>
<dbReference type="EMBL" id="AWVQ01000016">
    <property type="protein sequence ID" value="ERK73432.1"/>
    <property type="molecule type" value="Genomic_DNA"/>
</dbReference>
<reference evidence="1 2" key="1">
    <citation type="submission" date="2013-08" db="EMBL/GenBank/DDBJ databases">
        <authorList>
            <person name="Weinstock G."/>
            <person name="Sodergren E."/>
            <person name="Wylie T."/>
            <person name="Fulton L."/>
            <person name="Fulton R."/>
            <person name="Fronick C."/>
            <person name="O'Laughlin M."/>
            <person name="Godfrey J."/>
            <person name="Miner T."/>
            <person name="Herter B."/>
            <person name="Appelbaum E."/>
            <person name="Cordes M."/>
            <person name="Lek S."/>
            <person name="Wollam A."/>
            <person name="Pepin K.H."/>
            <person name="Palsikar V.B."/>
            <person name="Mitreva M."/>
            <person name="Wilson R.K."/>
        </authorList>
    </citation>
    <scope>NUCLEOTIDE SEQUENCE [LARGE SCALE GENOMIC DNA]</scope>
    <source>
        <strain evidence="1 2">ATCC 14665</strain>
    </source>
</reference>
<comment type="caution">
    <text evidence="1">The sequence shown here is derived from an EMBL/GenBank/DDBJ whole genome shotgun (WGS) entry which is preliminary data.</text>
</comment>
<name>U2TFF6_LEIAQ</name>
<evidence type="ECO:0000313" key="1">
    <source>
        <dbReference type="EMBL" id="ERK73432.1"/>
    </source>
</evidence>
<proteinExistence type="predicted"/>
<dbReference type="HOGENOM" id="CLU_3073319_0_0_11"/>
<accession>U2TFF6</accession>